<dbReference type="OrthoDB" id="4094887at2759"/>
<dbReference type="VEuPathDB" id="FungiDB:DIURU_002308"/>
<evidence type="ECO:0000313" key="2">
    <source>
        <dbReference type="EMBL" id="KAA8903796.1"/>
    </source>
</evidence>
<keyword evidence="3" id="KW-1185">Reference proteome</keyword>
<reference evidence="2 3" key="1">
    <citation type="submission" date="2019-07" db="EMBL/GenBank/DDBJ databases">
        <title>Genome assembly of two rare yeast pathogens: Diutina rugosa and Trichomonascus ciferrii.</title>
        <authorList>
            <person name="Mixao V."/>
            <person name="Saus E."/>
            <person name="Hansen A."/>
            <person name="Lass-Flor C."/>
            <person name="Gabaldon T."/>
        </authorList>
    </citation>
    <scope>NUCLEOTIDE SEQUENCE [LARGE SCALE GENOMIC DNA]</scope>
    <source>
        <strain evidence="2 3">CBS 613</strain>
    </source>
</reference>
<feature type="compositionally biased region" description="Polar residues" evidence="1">
    <location>
        <begin position="227"/>
        <end position="237"/>
    </location>
</feature>
<feature type="compositionally biased region" description="Polar residues" evidence="1">
    <location>
        <begin position="77"/>
        <end position="90"/>
    </location>
</feature>
<feature type="compositionally biased region" description="Basic and acidic residues" evidence="1">
    <location>
        <begin position="201"/>
        <end position="213"/>
    </location>
</feature>
<dbReference type="SMART" id="SM00384">
    <property type="entry name" value="AT_hook"/>
    <property type="match status" value="2"/>
</dbReference>
<dbReference type="EMBL" id="SWFT01000066">
    <property type="protein sequence ID" value="KAA8903796.1"/>
    <property type="molecule type" value="Genomic_DNA"/>
</dbReference>
<name>A0A642USU1_DIURU</name>
<comment type="caution">
    <text evidence="2">The sequence shown here is derived from an EMBL/GenBank/DDBJ whole genome shotgun (WGS) entry which is preliminary data.</text>
</comment>
<feature type="region of interest" description="Disordered" evidence="1">
    <location>
        <begin position="16"/>
        <end position="237"/>
    </location>
</feature>
<sequence length="324" mass="35671">MYSQLRSYQGAIIDFRTDPVVGDDAKNITNNPSGAKAASSDALASEVHLAPPPHHIKRQSPPRASHDPSRPHKSVDTYPSGQMQVPTQFWQKPPRQELGPYPHPPTMDTSDKMYDAGSTGARPKEKHVHSIHPQLIETPPAQFGDAVGLNGSASMMHADKTQKLDPLSRAPHRAPLSSEGASESPSITVAMVTPPPISPTPRDHGPRKPAGEVKRKRGRPKKIILDPSTNTYIDSSHPNFKQLNKQLKPMAHQYRLDDGTTQLASAPSAVSRSYDQNEVRLLLQKKDKRGRPRKFPVEETGLTIKGVRINGAKRRKHLDMPPPP</sequence>
<accession>A0A642USU1</accession>
<dbReference type="Pfam" id="PF02178">
    <property type="entry name" value="AT_hook"/>
    <property type="match status" value="1"/>
</dbReference>
<dbReference type="GO" id="GO:0003677">
    <property type="term" value="F:DNA binding"/>
    <property type="evidence" value="ECO:0007669"/>
    <property type="project" value="InterPro"/>
</dbReference>
<dbReference type="RefSeq" id="XP_034013002.1">
    <property type="nucleotide sequence ID" value="XM_034154945.1"/>
</dbReference>
<dbReference type="AlphaFoldDB" id="A0A642USU1"/>
<dbReference type="GeneID" id="54780959"/>
<feature type="compositionally biased region" description="Basic and acidic residues" evidence="1">
    <location>
        <begin position="64"/>
        <end position="75"/>
    </location>
</feature>
<evidence type="ECO:0000256" key="1">
    <source>
        <dbReference type="SAM" id="MobiDB-lite"/>
    </source>
</evidence>
<gene>
    <name evidence="2" type="ORF">DIURU_002308</name>
</gene>
<proteinExistence type="predicted"/>
<evidence type="ECO:0000313" key="3">
    <source>
        <dbReference type="Proteomes" id="UP000449547"/>
    </source>
</evidence>
<dbReference type="Proteomes" id="UP000449547">
    <property type="component" value="Unassembled WGS sequence"/>
</dbReference>
<dbReference type="InterPro" id="IPR017956">
    <property type="entry name" value="AT_hook_DNA-bd_motif"/>
</dbReference>
<organism evidence="2 3">
    <name type="scientific">Diutina rugosa</name>
    <name type="common">Yeast</name>
    <name type="synonym">Candida rugosa</name>
    <dbReference type="NCBI Taxonomy" id="5481"/>
    <lineage>
        <taxon>Eukaryota</taxon>
        <taxon>Fungi</taxon>
        <taxon>Dikarya</taxon>
        <taxon>Ascomycota</taxon>
        <taxon>Saccharomycotina</taxon>
        <taxon>Pichiomycetes</taxon>
        <taxon>Debaryomycetaceae</taxon>
        <taxon>Diutina</taxon>
    </lineage>
</organism>
<protein>
    <submittedName>
        <fullName evidence="2">Uncharacterized protein</fullName>
    </submittedName>
</protein>